<reference evidence="2 3" key="1">
    <citation type="journal article" date="2016" name="Front. Microbiol.">
        <title>Comparative Genomics Analysis of Streptomyces Species Reveals Their Adaptation to the Marine Environment and Their Diversity at the Genomic Level.</title>
        <authorList>
            <person name="Tian X."/>
            <person name="Zhang Z."/>
            <person name="Yang T."/>
            <person name="Chen M."/>
            <person name="Li J."/>
            <person name="Chen F."/>
            <person name="Yang J."/>
            <person name="Li W."/>
            <person name="Zhang B."/>
            <person name="Zhang Z."/>
            <person name="Wu J."/>
            <person name="Zhang C."/>
            <person name="Long L."/>
            <person name="Xiao J."/>
        </authorList>
    </citation>
    <scope>NUCLEOTIDE SEQUENCE [LARGE SCALE GENOMIC DNA]</scope>
    <source>
        <strain evidence="2 3">SCSIO 10390</strain>
    </source>
</reference>
<proteinExistence type="predicted"/>
<evidence type="ECO:0000256" key="1">
    <source>
        <dbReference type="SAM" id="SignalP"/>
    </source>
</evidence>
<feature type="signal peptide" evidence="1">
    <location>
        <begin position="1"/>
        <end position="28"/>
    </location>
</feature>
<evidence type="ECO:0000313" key="2">
    <source>
        <dbReference type="EMBL" id="OEU90493.1"/>
    </source>
</evidence>
<evidence type="ECO:0000313" key="3">
    <source>
        <dbReference type="Proteomes" id="UP000176087"/>
    </source>
</evidence>
<dbReference type="EMBL" id="LJGT01000038">
    <property type="protein sequence ID" value="OEU90493.1"/>
    <property type="molecule type" value="Genomic_DNA"/>
</dbReference>
<accession>A0A1E7JQJ7</accession>
<dbReference type="OrthoDB" id="5182096at2"/>
<feature type="chain" id="PRO_5009195847" evidence="1">
    <location>
        <begin position="29"/>
        <end position="282"/>
    </location>
</feature>
<keyword evidence="1" id="KW-0732">Signal</keyword>
<organism evidence="2 3">
    <name type="scientific">Streptomyces abyssalis</name>
    <dbReference type="NCBI Taxonomy" id="933944"/>
    <lineage>
        <taxon>Bacteria</taxon>
        <taxon>Bacillati</taxon>
        <taxon>Actinomycetota</taxon>
        <taxon>Actinomycetes</taxon>
        <taxon>Kitasatosporales</taxon>
        <taxon>Streptomycetaceae</taxon>
        <taxon>Streptomyces</taxon>
    </lineage>
</organism>
<dbReference type="AlphaFoldDB" id="A0A1E7JQJ7"/>
<keyword evidence="3" id="KW-1185">Reference proteome</keyword>
<sequence>MRHRKSTLVAAATAAALIPLSLTGAANAASGKAPVTAKDRAAKAYAESWQERPGDYLALEKAVKKAGGDSLRFNVPAVGMENATASQVQKAYAKAENAHGDGDVSTKDVPSDAFQVSGSWYHTQDQYGEWWTASGHWNFRDDFVNGSAPDDASGIALDEVDKKCWENDGDNLLAADWQNEPYDQMWRHSSSPTSNIWNIRDRVQGFAMKADHGTHLLHLRRVGYNCDNNDKMAASYHYEHNQDGSGGWGASISIGVMTLSYNGSGGDTMQKSPKVFYNNPAS</sequence>
<comment type="caution">
    <text evidence="2">The sequence shown here is derived from an EMBL/GenBank/DDBJ whole genome shotgun (WGS) entry which is preliminary data.</text>
</comment>
<gene>
    <name evidence="2" type="ORF">AN215_13755</name>
</gene>
<dbReference type="RefSeq" id="WP_070009365.1">
    <property type="nucleotide sequence ID" value="NZ_LJGS01000036.1"/>
</dbReference>
<protein>
    <submittedName>
        <fullName evidence="2">Uncharacterized protein</fullName>
    </submittedName>
</protein>
<name>A0A1E7JQJ7_9ACTN</name>
<dbReference type="STRING" id="933944.AN215_13755"/>
<dbReference type="Proteomes" id="UP000176087">
    <property type="component" value="Unassembled WGS sequence"/>
</dbReference>